<dbReference type="AlphaFoldDB" id="A0A0V0RPY7"/>
<proteinExistence type="predicted"/>
<organism evidence="2 3">
    <name type="scientific">Trichinella nelsoni</name>
    <dbReference type="NCBI Taxonomy" id="6336"/>
    <lineage>
        <taxon>Eukaryota</taxon>
        <taxon>Metazoa</taxon>
        <taxon>Ecdysozoa</taxon>
        <taxon>Nematoda</taxon>
        <taxon>Enoplea</taxon>
        <taxon>Dorylaimia</taxon>
        <taxon>Trichinellida</taxon>
        <taxon>Trichinellidae</taxon>
        <taxon>Trichinella</taxon>
    </lineage>
</organism>
<dbReference type="OrthoDB" id="5933236at2759"/>
<dbReference type="EMBL" id="JYDL01000105">
    <property type="protein sequence ID" value="KRX16548.1"/>
    <property type="molecule type" value="Genomic_DNA"/>
</dbReference>
<protein>
    <submittedName>
        <fullName evidence="2">Uncharacterized protein</fullName>
    </submittedName>
</protein>
<accession>A0A0V0RPY7</accession>
<gene>
    <name evidence="2" type="ORF">T07_1656</name>
</gene>
<evidence type="ECO:0000313" key="3">
    <source>
        <dbReference type="Proteomes" id="UP000054630"/>
    </source>
</evidence>
<evidence type="ECO:0000313" key="2">
    <source>
        <dbReference type="EMBL" id="KRX16548.1"/>
    </source>
</evidence>
<evidence type="ECO:0000256" key="1">
    <source>
        <dbReference type="SAM" id="MobiDB-lite"/>
    </source>
</evidence>
<feature type="compositionally biased region" description="Basic and acidic residues" evidence="1">
    <location>
        <begin position="11"/>
        <end position="25"/>
    </location>
</feature>
<sequence length="98" mass="11324">MMQVKPVIISKENRNVPPKDDTKARPLHSVEKVQVIQKNNTLNDESILRQMYFIKNLSNRKVCLPNRKMHAYGTNRALTLLQELGWIVLPNLPYSPAD</sequence>
<feature type="region of interest" description="Disordered" evidence="1">
    <location>
        <begin position="1"/>
        <end position="25"/>
    </location>
</feature>
<comment type="caution">
    <text evidence="2">The sequence shown here is derived from an EMBL/GenBank/DDBJ whole genome shotgun (WGS) entry which is preliminary data.</text>
</comment>
<keyword evidence="3" id="KW-1185">Reference proteome</keyword>
<name>A0A0V0RPY7_9BILA</name>
<dbReference type="Proteomes" id="UP000054630">
    <property type="component" value="Unassembled WGS sequence"/>
</dbReference>
<reference evidence="2 3" key="1">
    <citation type="submission" date="2015-01" db="EMBL/GenBank/DDBJ databases">
        <title>Evolution of Trichinella species and genotypes.</title>
        <authorList>
            <person name="Korhonen P.K."/>
            <person name="Edoardo P."/>
            <person name="Giuseppe L.R."/>
            <person name="Gasser R.B."/>
        </authorList>
    </citation>
    <scope>NUCLEOTIDE SEQUENCE [LARGE SCALE GENOMIC DNA]</scope>
    <source>
        <strain evidence="2">ISS37</strain>
    </source>
</reference>